<evidence type="ECO:0000259" key="10">
    <source>
        <dbReference type="Pfam" id="PF01578"/>
    </source>
</evidence>
<feature type="domain" description="Cytochrome c assembly protein" evidence="10">
    <location>
        <begin position="29"/>
        <end position="189"/>
    </location>
</feature>
<evidence type="ECO:0000256" key="6">
    <source>
        <dbReference type="ARBA" id="ARBA00022748"/>
    </source>
</evidence>
<keyword evidence="9" id="KW-1003">Cell membrane</keyword>
<dbReference type="Pfam" id="PF01578">
    <property type="entry name" value="Cytochrom_C_asm"/>
    <property type="match status" value="1"/>
</dbReference>
<feature type="transmembrane region" description="Helical" evidence="9">
    <location>
        <begin position="97"/>
        <end position="117"/>
    </location>
</feature>
<feature type="transmembrane region" description="Helical" evidence="9">
    <location>
        <begin position="65"/>
        <end position="85"/>
    </location>
</feature>
<feature type="transmembrane region" description="Helical" evidence="9">
    <location>
        <begin position="205"/>
        <end position="225"/>
    </location>
</feature>
<dbReference type="InterPro" id="IPR045062">
    <property type="entry name" value="Cyt_c_biogenesis_CcsA/CcmC"/>
</dbReference>
<evidence type="ECO:0000256" key="5">
    <source>
        <dbReference type="ARBA" id="ARBA00022692"/>
    </source>
</evidence>
<dbReference type="RefSeq" id="WP_233394216.1">
    <property type="nucleotide sequence ID" value="NZ_JAJTWT010000010.1"/>
</dbReference>
<dbReference type="InterPro" id="IPR003557">
    <property type="entry name" value="Cyt_c_biogenesis_CcmC"/>
</dbReference>
<protein>
    <recommendedName>
        <fullName evidence="4 9">Heme exporter protein C</fullName>
    </recommendedName>
    <alternativeName>
        <fullName evidence="9">Cytochrome c-type biogenesis protein</fullName>
    </alternativeName>
</protein>
<evidence type="ECO:0000313" key="12">
    <source>
        <dbReference type="Proteomes" id="UP001201463"/>
    </source>
</evidence>
<gene>
    <name evidence="9 11" type="primary">ccmC</name>
    <name evidence="11" type="ORF">LXT12_20820</name>
</gene>
<keyword evidence="5 9" id="KW-0812">Transmembrane</keyword>
<evidence type="ECO:0000256" key="2">
    <source>
        <dbReference type="ARBA" id="ARBA00004141"/>
    </source>
</evidence>
<keyword evidence="9" id="KW-0813">Transport</keyword>
<evidence type="ECO:0000256" key="3">
    <source>
        <dbReference type="ARBA" id="ARBA00005840"/>
    </source>
</evidence>
<evidence type="ECO:0000313" key="11">
    <source>
        <dbReference type="EMBL" id="MCE4539696.1"/>
    </source>
</evidence>
<comment type="subcellular location">
    <subcellularLocation>
        <location evidence="9">Cell inner membrane</location>
    </subcellularLocation>
    <subcellularLocation>
        <location evidence="2">Membrane</location>
        <topology evidence="2">Multi-pass membrane protein</topology>
    </subcellularLocation>
</comment>
<dbReference type="PRINTS" id="PR01386">
    <property type="entry name" value="CCMCBIOGNSIS"/>
</dbReference>
<evidence type="ECO:0000256" key="9">
    <source>
        <dbReference type="RuleBase" id="RU364092"/>
    </source>
</evidence>
<dbReference type="Proteomes" id="UP001201463">
    <property type="component" value="Unassembled WGS sequence"/>
</dbReference>
<comment type="function">
    <text evidence="1 9">Required for the export of heme to the periplasm for the biogenesis of c-type cytochromes.</text>
</comment>
<feature type="transmembrane region" description="Helical" evidence="9">
    <location>
        <begin position="129"/>
        <end position="151"/>
    </location>
</feature>
<evidence type="ECO:0000256" key="4">
    <source>
        <dbReference type="ARBA" id="ARBA00016463"/>
    </source>
</evidence>
<accession>A0ABS8XFM1</accession>
<dbReference type="PANTHER" id="PTHR30071:SF1">
    <property type="entry name" value="CYTOCHROME B_B6 PROTEIN-RELATED"/>
    <property type="match status" value="1"/>
</dbReference>
<keyword evidence="6 9" id="KW-0201">Cytochrome c-type biogenesis</keyword>
<evidence type="ECO:0000256" key="1">
    <source>
        <dbReference type="ARBA" id="ARBA00002442"/>
    </source>
</evidence>
<dbReference type="NCBIfam" id="TIGR01191">
    <property type="entry name" value="ccmC"/>
    <property type="match status" value="1"/>
</dbReference>
<evidence type="ECO:0000256" key="7">
    <source>
        <dbReference type="ARBA" id="ARBA00022989"/>
    </source>
</evidence>
<dbReference type="PANTHER" id="PTHR30071">
    <property type="entry name" value="HEME EXPORTER PROTEIN C"/>
    <property type="match status" value="1"/>
</dbReference>
<proteinExistence type="inferred from homology"/>
<keyword evidence="8 9" id="KW-0472">Membrane</keyword>
<keyword evidence="12" id="KW-1185">Reference proteome</keyword>
<organism evidence="11 12">
    <name type="scientific">Pelomonas caseinilytica</name>
    <dbReference type="NCBI Taxonomy" id="2906763"/>
    <lineage>
        <taxon>Bacteria</taxon>
        <taxon>Pseudomonadati</taxon>
        <taxon>Pseudomonadota</taxon>
        <taxon>Betaproteobacteria</taxon>
        <taxon>Burkholderiales</taxon>
        <taxon>Sphaerotilaceae</taxon>
        <taxon>Roseateles</taxon>
    </lineage>
</organism>
<keyword evidence="9" id="KW-0997">Cell inner membrane</keyword>
<dbReference type="EMBL" id="JAJTWT010000010">
    <property type="protein sequence ID" value="MCE4539696.1"/>
    <property type="molecule type" value="Genomic_DNA"/>
</dbReference>
<sequence>MTSPHPFWRYASPVHFLPLTGRLLPVLWVLAALGIGAGLALGLFIAPADAQQGEAYRVLYLHVPAAWIAMVCYGAMAFWALWGLAWRTRLAFVLMRALAPTGALFAVLTLVTGSLWGRPTWGTWWVWDARLTSALLLALLYVGFIALTAAVDTPDDPRRGDHAGALLALVGALNLPVLYFSVSWWNTLHQGASIGPRGSAIAPEMLWGLLLSTGGFWAYAAAAVLTRAGQQLQRRVESEARWPQALGRAGSAA</sequence>
<evidence type="ECO:0000256" key="8">
    <source>
        <dbReference type="ARBA" id="ARBA00023136"/>
    </source>
</evidence>
<comment type="caution">
    <text evidence="11">The sequence shown here is derived from an EMBL/GenBank/DDBJ whole genome shotgun (WGS) entry which is preliminary data.</text>
</comment>
<dbReference type="InterPro" id="IPR002541">
    <property type="entry name" value="Cyt_c_assembly"/>
</dbReference>
<keyword evidence="7 9" id="KW-1133">Transmembrane helix</keyword>
<reference evidence="11 12" key="1">
    <citation type="submission" date="2021-12" db="EMBL/GenBank/DDBJ databases">
        <title>Genome seq of p7.</title>
        <authorList>
            <person name="Seo T."/>
        </authorList>
    </citation>
    <scope>NUCLEOTIDE SEQUENCE [LARGE SCALE GENOMIC DNA]</scope>
    <source>
        <strain evidence="11 12">P7</strain>
    </source>
</reference>
<name>A0ABS8XFM1_9BURK</name>
<feature type="transmembrane region" description="Helical" evidence="9">
    <location>
        <begin position="23"/>
        <end position="45"/>
    </location>
</feature>
<comment type="similarity">
    <text evidence="3 9">Belongs to the CcmC/CycZ/HelC family.</text>
</comment>
<feature type="transmembrane region" description="Helical" evidence="9">
    <location>
        <begin position="163"/>
        <end position="185"/>
    </location>
</feature>